<dbReference type="OrthoDB" id="660555at2759"/>
<keyword evidence="5" id="KW-1185">Reference proteome</keyword>
<keyword evidence="2" id="KW-0677">Repeat</keyword>
<dbReference type="GO" id="GO:0005737">
    <property type="term" value="C:cytoplasm"/>
    <property type="evidence" value="ECO:0007669"/>
    <property type="project" value="TreeGrafter"/>
</dbReference>
<evidence type="ECO:0000313" key="4">
    <source>
        <dbReference type="EMBL" id="KAF9982596.1"/>
    </source>
</evidence>
<dbReference type="EMBL" id="JAAAHW010003564">
    <property type="protein sequence ID" value="KAF9982596.1"/>
    <property type="molecule type" value="Genomic_DNA"/>
</dbReference>
<evidence type="ECO:0000256" key="3">
    <source>
        <dbReference type="SAM" id="MobiDB-lite"/>
    </source>
</evidence>
<reference evidence="4" key="1">
    <citation type="journal article" date="2020" name="Fungal Divers.">
        <title>Resolving the Mortierellaceae phylogeny through synthesis of multi-gene phylogenetics and phylogenomics.</title>
        <authorList>
            <person name="Vandepol N."/>
            <person name="Liber J."/>
            <person name="Desiro A."/>
            <person name="Na H."/>
            <person name="Kennedy M."/>
            <person name="Barry K."/>
            <person name="Grigoriev I.V."/>
            <person name="Miller A.N."/>
            <person name="O'Donnell K."/>
            <person name="Stajich J.E."/>
            <person name="Bonito G."/>
        </authorList>
    </citation>
    <scope>NUCLEOTIDE SEQUENCE</scope>
    <source>
        <strain evidence="4">MES-2147</strain>
    </source>
</reference>
<evidence type="ECO:0000256" key="2">
    <source>
        <dbReference type="ARBA" id="ARBA00022737"/>
    </source>
</evidence>
<dbReference type="PANTHER" id="PTHR48051:SF46">
    <property type="entry name" value="LEUCINE RICH REPEAT-CONTAINING DOMAIN PROTEIN"/>
    <property type="match status" value="1"/>
</dbReference>
<dbReference type="PROSITE" id="PS51450">
    <property type="entry name" value="LRR"/>
    <property type="match status" value="1"/>
</dbReference>
<evidence type="ECO:0000256" key="1">
    <source>
        <dbReference type="ARBA" id="ARBA00022614"/>
    </source>
</evidence>
<feature type="region of interest" description="Disordered" evidence="3">
    <location>
        <begin position="502"/>
        <end position="524"/>
    </location>
</feature>
<dbReference type="Pfam" id="PF13855">
    <property type="entry name" value="LRR_8"/>
    <property type="match status" value="1"/>
</dbReference>
<dbReference type="Gene3D" id="3.80.10.10">
    <property type="entry name" value="Ribonuclease Inhibitor"/>
    <property type="match status" value="1"/>
</dbReference>
<dbReference type="InterPro" id="IPR050216">
    <property type="entry name" value="LRR_domain-containing"/>
</dbReference>
<feature type="region of interest" description="Disordered" evidence="3">
    <location>
        <begin position="124"/>
        <end position="155"/>
    </location>
</feature>
<feature type="compositionally biased region" description="Low complexity" evidence="3">
    <location>
        <begin position="433"/>
        <end position="449"/>
    </location>
</feature>
<dbReference type="InterPro" id="IPR032675">
    <property type="entry name" value="LRR_dom_sf"/>
</dbReference>
<accession>A0A9P6SME0</accession>
<dbReference type="SMART" id="SM00369">
    <property type="entry name" value="LRR_TYP"/>
    <property type="match status" value="2"/>
</dbReference>
<dbReference type="Proteomes" id="UP000749646">
    <property type="component" value="Unassembled WGS sequence"/>
</dbReference>
<feature type="region of interest" description="Disordered" evidence="3">
    <location>
        <begin position="1"/>
        <end position="36"/>
    </location>
</feature>
<proteinExistence type="predicted"/>
<gene>
    <name evidence="4" type="ORF">BGZ65_002686</name>
</gene>
<keyword evidence="1" id="KW-0433">Leucine-rich repeat</keyword>
<dbReference type="PANTHER" id="PTHR48051">
    <property type="match status" value="1"/>
</dbReference>
<name>A0A9P6SME0_9FUNG</name>
<protein>
    <submittedName>
        <fullName evidence="4">Uncharacterized protein</fullName>
    </submittedName>
</protein>
<feature type="compositionally biased region" description="Basic and acidic residues" evidence="3">
    <location>
        <begin position="137"/>
        <end position="146"/>
    </location>
</feature>
<dbReference type="InterPro" id="IPR003591">
    <property type="entry name" value="Leu-rich_rpt_typical-subtyp"/>
</dbReference>
<dbReference type="SUPFAM" id="SSF52075">
    <property type="entry name" value="Outer arm dynein light chain 1"/>
    <property type="match status" value="1"/>
</dbReference>
<feature type="region of interest" description="Disordered" evidence="3">
    <location>
        <begin position="429"/>
        <end position="471"/>
    </location>
</feature>
<comment type="caution">
    <text evidence="4">The sequence shown here is derived from an EMBL/GenBank/DDBJ whole genome shotgun (WGS) entry which is preliminary data.</text>
</comment>
<dbReference type="AlphaFoldDB" id="A0A9P6SME0"/>
<evidence type="ECO:0000313" key="5">
    <source>
        <dbReference type="Proteomes" id="UP000749646"/>
    </source>
</evidence>
<feature type="compositionally biased region" description="Polar residues" evidence="3">
    <location>
        <begin position="124"/>
        <end position="134"/>
    </location>
</feature>
<organism evidence="4 5">
    <name type="scientific">Modicella reniformis</name>
    <dbReference type="NCBI Taxonomy" id="1440133"/>
    <lineage>
        <taxon>Eukaryota</taxon>
        <taxon>Fungi</taxon>
        <taxon>Fungi incertae sedis</taxon>
        <taxon>Mucoromycota</taxon>
        <taxon>Mortierellomycotina</taxon>
        <taxon>Mortierellomycetes</taxon>
        <taxon>Mortierellales</taxon>
        <taxon>Mortierellaceae</taxon>
        <taxon>Modicella</taxon>
    </lineage>
</organism>
<dbReference type="InterPro" id="IPR001611">
    <property type="entry name" value="Leu-rich_rpt"/>
</dbReference>
<sequence length="674" mass="73970">MFEVDTWHPWSGTARADNVSSGEQHPQHLQRQRPHPHPAFRQLFSSTQQRPRNPEHQPTFSTANYHLCENSEPRKPLTSIAGSSRCLWPPDSTYLTMSDAFKERTFQHRRIGLESTVDSQLLTSATPPVLNSQKNHIRCDSHKDTGDCMQDLQPRRKARRVMEGPYFKEKNHRMVAGHVRKLIQGAVEDGVGELDLSNLELTDLPSDICDLNYAIVYNERGSFSLSKNRLKLFLSSNHFTSIPMDVFTLSNLSVLSIRNNNIEALPPEIGLLVNLVELSVGGNLLKVLPSQVALLPKLSILTVHPNSFMLPPEPEAESSVIVNPPADLDQPQLFHDDHDTGNAGISVLIPEQNQIAPTGLLMSVQHSTQPLLISPPASPPMQQIEEIDMTLQMLGHDVVDVGSLSFTTAGSVSFDADTMDEGVLEQGPYLLQGSTSSPSSSAAAAAGTEASRDRNVGSSLSDGVDIKPFPPHKITRSRFPTLLILAGNALLNYMDAHETPAITTSKATNDTQDRPRKDSNILMNEDGWRGDEHEVVHHIPRLSGDALDQHPQLKKTYVFKEETIKLYLTPYLFDNFKRARTNNRCAGCQRIFWKPCKVTVVWQDLLGQTKIPIEWKGCGIKGCPGVSAGIWSAQGSLSSSPPSLSEAISTMVPSISPTGSPAAIGSGGISAIQS</sequence>